<proteinExistence type="inferred from homology"/>
<sequence>MREPRGQPAASFEDFSFTYSGTDSPALEGVTFSIHPGELALVAGSSGGGKSTLLRAMIGLVPQMYPGELVGRALVAGADPARTPVREMARHVGYVFQDPENQIFASTVEEDVAFGLEVRGIPREEIVRRVEEVLGRLGLSELRGRPVHELSDGQKQLVALAGVLALDPRILVLDEPTSMLDPHNAREMLGLVRGLVDSSDICAVVVEHRLGFSMPLADELLVLHGGRLAARGPPREVMERVELRAFGISPPIPGPRHPVPDPPQSSRVALELDSVHYAYPEGTEALAGVSMEVREGELVAVVGHNGSGKTTLVRHLNGLLRPSSGSVRVFGRDTRRADVADLARLVGVVFQNPDHQIFEETVEREAMFAPLAMGFAPEDARRAAAAAMERVGISHLSLRNPVSLSGGERKRVAVASVLSYGPRILVLDEPTVGQDARNRELLRGLIEDIIYSGRTVIVVTHDLDFIWSLDPRTIVMRSGRILADARLSRVLSDGVLMESAHLVPPWLPSSIPEEESAQRVNGPAR</sequence>
<dbReference type="GO" id="GO:0005524">
    <property type="term" value="F:ATP binding"/>
    <property type="evidence" value="ECO:0007669"/>
    <property type="project" value="UniProtKB-KW"/>
</dbReference>
<dbReference type="SMART" id="SM00382">
    <property type="entry name" value="AAA"/>
    <property type="match status" value="2"/>
</dbReference>
<dbReference type="EMBL" id="AP018732">
    <property type="protein sequence ID" value="BBE42253.1"/>
    <property type="molecule type" value="Genomic_DNA"/>
</dbReference>
<evidence type="ECO:0000313" key="11">
    <source>
        <dbReference type="EMBL" id="BBE42253.1"/>
    </source>
</evidence>
<dbReference type="PROSITE" id="PS50893">
    <property type="entry name" value="ABC_TRANSPORTER_2"/>
    <property type="match status" value="2"/>
</dbReference>
<dbReference type="Proteomes" id="UP000509448">
    <property type="component" value="Chromosome"/>
</dbReference>
<organism evidence="11 12">
    <name type="scientific">Conexivisphaera calida</name>
    <dbReference type="NCBI Taxonomy" id="1874277"/>
    <lineage>
        <taxon>Archaea</taxon>
        <taxon>Nitrososphaerota</taxon>
        <taxon>Conexivisphaeria</taxon>
        <taxon>Conexivisphaerales</taxon>
        <taxon>Conexivisphaeraceae</taxon>
        <taxon>Conexivisphaera</taxon>
    </lineage>
</organism>
<evidence type="ECO:0000256" key="4">
    <source>
        <dbReference type="ARBA" id="ARBA00022475"/>
    </source>
</evidence>
<evidence type="ECO:0000313" key="12">
    <source>
        <dbReference type="Proteomes" id="UP000509448"/>
    </source>
</evidence>
<evidence type="ECO:0000256" key="3">
    <source>
        <dbReference type="ARBA" id="ARBA00022448"/>
    </source>
</evidence>
<dbReference type="CDD" id="cd03225">
    <property type="entry name" value="ABC_cobalt_CbiO_domain1"/>
    <property type="match status" value="2"/>
</dbReference>
<evidence type="ECO:0000256" key="1">
    <source>
        <dbReference type="ARBA" id="ARBA00004236"/>
    </source>
</evidence>
<evidence type="ECO:0000256" key="5">
    <source>
        <dbReference type="ARBA" id="ARBA00022741"/>
    </source>
</evidence>
<dbReference type="InterPro" id="IPR027417">
    <property type="entry name" value="P-loop_NTPase"/>
</dbReference>
<dbReference type="InterPro" id="IPR017871">
    <property type="entry name" value="ABC_transporter-like_CS"/>
</dbReference>
<evidence type="ECO:0000256" key="2">
    <source>
        <dbReference type="ARBA" id="ARBA00005417"/>
    </source>
</evidence>
<keyword evidence="3" id="KW-0813">Transport</keyword>
<keyword evidence="8" id="KW-0472">Membrane</keyword>
<dbReference type="GO" id="GO:0016887">
    <property type="term" value="F:ATP hydrolysis activity"/>
    <property type="evidence" value="ECO:0007669"/>
    <property type="project" value="InterPro"/>
</dbReference>
<dbReference type="InterPro" id="IPR003593">
    <property type="entry name" value="AAA+_ATPase"/>
</dbReference>
<keyword evidence="7" id="KW-1278">Translocase</keyword>
<dbReference type="PANTHER" id="PTHR43553:SF25">
    <property type="entry name" value="ABC-TYPE COBALT TRANSPORT SYSTEM, ATPASE COMPONENT"/>
    <property type="match status" value="1"/>
</dbReference>
<gene>
    <name evidence="11" type="ORF">NAS2_0864</name>
</gene>
<dbReference type="OrthoDB" id="35850at2157"/>
<dbReference type="KEGG" id="ccai:NAS2_0864"/>
<dbReference type="FunFam" id="3.40.50.300:FF:000224">
    <property type="entry name" value="Energy-coupling factor transporter ATP-binding protein EcfA"/>
    <property type="match status" value="1"/>
</dbReference>
<dbReference type="GO" id="GO:0042626">
    <property type="term" value="F:ATPase-coupled transmembrane transporter activity"/>
    <property type="evidence" value="ECO:0007669"/>
    <property type="project" value="TreeGrafter"/>
</dbReference>
<feature type="domain" description="ABC transporter" evidence="10">
    <location>
        <begin position="10"/>
        <end position="250"/>
    </location>
</feature>
<keyword evidence="6" id="KW-0067">ATP-binding</keyword>
<dbReference type="PANTHER" id="PTHR43553">
    <property type="entry name" value="HEAVY METAL TRANSPORTER"/>
    <property type="match status" value="1"/>
</dbReference>
<reference evidence="11 12" key="1">
    <citation type="journal article" date="2019" name="ISME J.">
        <title>Isolation and characterization of a thermophilic sulfur- and iron-reducing thaumarchaeote from a terrestrial acidic hot spring.</title>
        <authorList>
            <person name="Kato S."/>
            <person name="Itoh T."/>
            <person name="Yuki M."/>
            <person name="Nagamori M."/>
            <person name="Ohnishi M."/>
            <person name="Uematsu K."/>
            <person name="Suzuki K."/>
            <person name="Takashina T."/>
            <person name="Ohkuma M."/>
        </authorList>
    </citation>
    <scope>NUCLEOTIDE SEQUENCE [LARGE SCALE GENOMIC DNA]</scope>
    <source>
        <strain evidence="11 12">NAS-02</strain>
    </source>
</reference>
<dbReference type="AlphaFoldDB" id="A0A4P2VFJ3"/>
<evidence type="ECO:0000256" key="9">
    <source>
        <dbReference type="ARBA" id="ARBA00025157"/>
    </source>
</evidence>
<accession>A0A4P2VFJ3</accession>
<dbReference type="Pfam" id="PF00005">
    <property type="entry name" value="ABC_tran"/>
    <property type="match status" value="2"/>
</dbReference>
<keyword evidence="5" id="KW-0547">Nucleotide-binding</keyword>
<keyword evidence="4" id="KW-1003">Cell membrane</keyword>
<evidence type="ECO:0000256" key="7">
    <source>
        <dbReference type="ARBA" id="ARBA00022967"/>
    </source>
</evidence>
<dbReference type="InterPro" id="IPR015856">
    <property type="entry name" value="ABC_transpr_CbiO/EcfA_su"/>
</dbReference>
<comment type="subcellular location">
    <subcellularLocation>
        <location evidence="1">Cell membrane</location>
    </subcellularLocation>
</comment>
<name>A0A4P2VFJ3_9ARCH</name>
<dbReference type="RefSeq" id="WP_174448505.1">
    <property type="nucleotide sequence ID" value="NZ_AP018732.1"/>
</dbReference>
<feature type="domain" description="ABC transporter" evidence="10">
    <location>
        <begin position="270"/>
        <end position="503"/>
    </location>
</feature>
<comment type="similarity">
    <text evidence="2">Belongs to the ABC transporter superfamily.</text>
</comment>
<dbReference type="GO" id="GO:0043190">
    <property type="term" value="C:ATP-binding cassette (ABC) transporter complex"/>
    <property type="evidence" value="ECO:0007669"/>
    <property type="project" value="TreeGrafter"/>
</dbReference>
<keyword evidence="12" id="KW-1185">Reference proteome</keyword>
<protein>
    <submittedName>
        <fullName evidence="11">ATPase component NikO of energizing module of nickel ECF transporter</fullName>
    </submittedName>
</protein>
<evidence type="ECO:0000259" key="10">
    <source>
        <dbReference type="PROSITE" id="PS50893"/>
    </source>
</evidence>
<dbReference type="InterPro" id="IPR003439">
    <property type="entry name" value="ABC_transporter-like_ATP-bd"/>
</dbReference>
<evidence type="ECO:0000256" key="6">
    <source>
        <dbReference type="ARBA" id="ARBA00022840"/>
    </source>
</evidence>
<dbReference type="SUPFAM" id="SSF52540">
    <property type="entry name" value="P-loop containing nucleoside triphosphate hydrolases"/>
    <property type="match status" value="2"/>
</dbReference>
<dbReference type="GeneID" id="55584675"/>
<dbReference type="PROSITE" id="PS00211">
    <property type="entry name" value="ABC_TRANSPORTER_1"/>
    <property type="match status" value="1"/>
</dbReference>
<dbReference type="InterPro" id="IPR050095">
    <property type="entry name" value="ECF_ABC_transporter_ATP-bd"/>
</dbReference>
<evidence type="ECO:0000256" key="8">
    <source>
        <dbReference type="ARBA" id="ARBA00023136"/>
    </source>
</evidence>
<dbReference type="Gene3D" id="3.40.50.300">
    <property type="entry name" value="P-loop containing nucleotide triphosphate hydrolases"/>
    <property type="match status" value="2"/>
</dbReference>
<dbReference type="NCBIfam" id="NF010167">
    <property type="entry name" value="PRK13648.1"/>
    <property type="match status" value="2"/>
</dbReference>
<comment type="function">
    <text evidence="9">Probably part of an ABC transporter complex. Responsible for energy coupling to the transport system.</text>
</comment>